<dbReference type="SUPFAM" id="SSF54695">
    <property type="entry name" value="POZ domain"/>
    <property type="match status" value="1"/>
</dbReference>
<feature type="region of interest" description="Disordered" evidence="3">
    <location>
        <begin position="246"/>
        <end position="275"/>
    </location>
</feature>
<feature type="compositionally biased region" description="Polar residues" evidence="3">
    <location>
        <begin position="414"/>
        <end position="428"/>
    </location>
</feature>
<evidence type="ECO:0000313" key="7">
    <source>
        <dbReference type="Proteomes" id="UP000007062"/>
    </source>
</evidence>
<accession>Q7QBT7</accession>
<keyword evidence="7" id="KW-1185">Reference proteome</keyword>
<dbReference type="PaxDb" id="7165-AGAP002303-PA"/>
<evidence type="ECO:0000256" key="1">
    <source>
        <dbReference type="ARBA" id="ARBA00004123"/>
    </source>
</evidence>
<organism evidence="5">
    <name type="scientific">Anopheles gambiae</name>
    <name type="common">African malaria mosquito</name>
    <dbReference type="NCBI Taxonomy" id="7165"/>
    <lineage>
        <taxon>Eukaryota</taxon>
        <taxon>Metazoa</taxon>
        <taxon>Ecdysozoa</taxon>
        <taxon>Arthropoda</taxon>
        <taxon>Hexapoda</taxon>
        <taxon>Insecta</taxon>
        <taxon>Pterygota</taxon>
        <taxon>Neoptera</taxon>
        <taxon>Endopterygota</taxon>
        <taxon>Diptera</taxon>
        <taxon>Nematocera</taxon>
        <taxon>Culicoidea</taxon>
        <taxon>Culicidae</taxon>
        <taxon>Anophelinae</taxon>
        <taxon>Anopheles</taxon>
    </lineage>
</organism>
<proteinExistence type="predicted"/>
<dbReference type="InterPro" id="IPR051095">
    <property type="entry name" value="Dros_DevTransReg"/>
</dbReference>
<feature type="compositionally biased region" description="Basic and acidic residues" evidence="3">
    <location>
        <begin position="221"/>
        <end position="231"/>
    </location>
</feature>
<name>Q7QBT7_ANOGA</name>
<dbReference type="HOGENOM" id="CLU_063124_0_0_1"/>
<feature type="region of interest" description="Disordered" evidence="3">
    <location>
        <begin position="133"/>
        <end position="197"/>
    </location>
</feature>
<feature type="compositionally biased region" description="Low complexity" evidence="3">
    <location>
        <begin position="134"/>
        <end position="153"/>
    </location>
</feature>
<gene>
    <name evidence="5" type="ORF">AgaP_AGAP002303</name>
</gene>
<comment type="subcellular location">
    <subcellularLocation>
        <location evidence="1">Nucleus</location>
    </subcellularLocation>
</comment>
<sequence length="466" mass="50694">MSQAAAGLSQQFCVRWNSHLGSLGAAFPQVRKPSPFVDVTLACEGHQVHCHRLVLAACSTYFENLLGENPCKHPIIILPRDIKLWAIQALVDFMYKGEVNVSQAGLPDLMKCAEVLKIRGLCGSDAALNLNQVHSPSGSHQYQQQQHSSANSSDAGEPVEHAGATARASEGSYAGRHGGQSQSARMQQSNASSGPKRQLLNSLNLQPIDAGIALPHHHHHQQNEDGVHSDNGESGNEMCIKTEDLIIDEDDSGSRQCGDEEELGMDSTDKTGSDLPSEFALANVTCEYELNTQPQAPQDTSTAGRRVRRSEELLQQAAEYVSRGETFQNVSLKFDIPISTIRFYMARKGILPRRKRGRTAMFPCSVSNRPILAAVDMMAPSPTSSFIPQPTLRDQQQQQQYRQQLSENMSIAGTQSANAQTANVSQTAGAPERVPPNPGGSRSPSPSGPPFHFANYKLPDLRPDLL</sequence>
<evidence type="ECO:0000256" key="2">
    <source>
        <dbReference type="ARBA" id="ARBA00023242"/>
    </source>
</evidence>
<feature type="region of interest" description="Disordered" evidence="3">
    <location>
        <begin position="217"/>
        <end position="236"/>
    </location>
</feature>
<evidence type="ECO:0000259" key="4">
    <source>
        <dbReference type="PROSITE" id="PS50097"/>
    </source>
</evidence>
<feature type="domain" description="BTB" evidence="4">
    <location>
        <begin position="37"/>
        <end position="103"/>
    </location>
</feature>
<dbReference type="PROSITE" id="PS50097">
    <property type="entry name" value="BTB"/>
    <property type="match status" value="1"/>
</dbReference>
<dbReference type="OMA" id="DQKLHMI"/>
<dbReference type="SMART" id="SM00225">
    <property type="entry name" value="BTB"/>
    <property type="match status" value="1"/>
</dbReference>
<dbReference type="eggNOG" id="ENOG502RY53">
    <property type="taxonomic scope" value="Eukaryota"/>
</dbReference>
<evidence type="ECO:0000313" key="5">
    <source>
        <dbReference type="EMBL" id="EAA07481.5"/>
    </source>
</evidence>
<keyword evidence="2" id="KW-0539">Nucleus</keyword>
<dbReference type="Proteomes" id="UP000007062">
    <property type="component" value="Chromosome 2R"/>
</dbReference>
<reference evidence="5" key="2">
    <citation type="submission" date="2002-03" db="EMBL/GenBank/DDBJ databases">
        <authorList>
            <consortium name="The Anopheles Genome Sequencing Consortium"/>
        </authorList>
    </citation>
    <scope>NUCLEOTIDE SEQUENCE</scope>
    <source>
        <strain evidence="5">PEST</strain>
    </source>
</reference>
<dbReference type="EnsemblMetazoa" id="AGAP029581-RA">
    <property type="protein sequence ID" value="AGAP029581-PA"/>
    <property type="gene ID" value="AGAP029581"/>
</dbReference>
<evidence type="ECO:0000256" key="3">
    <source>
        <dbReference type="SAM" id="MobiDB-lite"/>
    </source>
</evidence>
<reference evidence="5" key="4">
    <citation type="journal article" date="2007" name="Genome Biol.">
        <title>Update of the Anopheles gambiae PEST genome assembly.</title>
        <authorList>
            <person name="Sharakhova M.V."/>
            <person name="Hammond M.P."/>
            <person name="Lobo N.F."/>
            <person name="Krzywinski J."/>
            <person name="Unger M.F."/>
            <person name="Hillenmeyer M.E."/>
            <person name="Bruggner R.V."/>
            <person name="Birney E."/>
            <person name="Collins F.H."/>
        </authorList>
    </citation>
    <scope>NUCLEOTIDE SEQUENCE</scope>
    <source>
        <strain evidence="5">PEST</strain>
    </source>
</reference>
<dbReference type="VEuPathDB" id="VectorBase:AGAP029581"/>
<dbReference type="VEuPathDB" id="VectorBase:AGAMI1_012891"/>
<dbReference type="EMBL" id="AAAB01008859">
    <property type="protein sequence ID" value="EAA07481.5"/>
    <property type="molecule type" value="Genomic_DNA"/>
</dbReference>
<dbReference type="InterPro" id="IPR000210">
    <property type="entry name" value="BTB/POZ_dom"/>
</dbReference>
<reference evidence="5 6" key="3">
    <citation type="journal article" date="2004" name="Trends Parasitol.">
        <title>The Anopheles gambiae genome: an update.</title>
        <authorList>
            <person name="Mongin E."/>
            <person name="Louis C."/>
            <person name="Holt R.A."/>
            <person name="Birney E."/>
            <person name="Collins F.H."/>
        </authorList>
    </citation>
    <scope>NUCLEOTIDE SEQUENCE</scope>
    <source>
        <strain evidence="5 6">PEST</strain>
    </source>
</reference>
<reference evidence="5" key="5">
    <citation type="submission" date="2011-05" db="EMBL/GenBank/DDBJ databases">
        <authorList>
            <consortium name="VectorBase"/>
        </authorList>
    </citation>
    <scope>NUCLEOTIDE SEQUENCE</scope>
    <source>
        <strain evidence="5">PEST</strain>
    </source>
</reference>
<dbReference type="CDD" id="cd18315">
    <property type="entry name" value="BTB_POZ_BAB-like"/>
    <property type="match status" value="1"/>
</dbReference>
<reference evidence="5 7" key="1">
    <citation type="journal article" date="2002" name="Science">
        <title>The genome sequence of the malaria mosquito Anopheles gambiae.</title>
        <authorList>
            <person name="Holt R.A."/>
            <person name="Subramanian G.M."/>
            <person name="Halpern A."/>
            <person name="Sutton G.G."/>
            <person name="Charlab R."/>
            <person name="Nusskern D.R."/>
            <person name="Wincker P."/>
            <person name="Clark A.G."/>
            <person name="Ribeiro J.M."/>
            <person name="Wides R."/>
            <person name="Salzberg S.L."/>
            <person name="Loftus B."/>
            <person name="Yandell M."/>
            <person name="Majoros W.H."/>
            <person name="Rusch D.B."/>
            <person name="Lai Z."/>
            <person name="Kraft C.L."/>
            <person name="Abril J.F."/>
            <person name="Anthouard V."/>
            <person name="Arensburger P."/>
            <person name="Atkinson P.W."/>
            <person name="Baden H."/>
            <person name="de Berardinis V."/>
            <person name="Baldwin D."/>
            <person name="Benes V."/>
            <person name="Biedler J."/>
            <person name="Blass C."/>
            <person name="Bolanos R."/>
            <person name="Boscus D."/>
            <person name="Barnstead M."/>
            <person name="Cai S."/>
            <person name="Center A."/>
            <person name="Chaturverdi K."/>
            <person name="Christophides G.K."/>
            <person name="Chrystal M.A."/>
            <person name="Clamp M."/>
            <person name="Cravchik A."/>
            <person name="Curwen V."/>
            <person name="Dana A."/>
            <person name="Delcher A."/>
            <person name="Dew I."/>
            <person name="Evans C.A."/>
            <person name="Flanigan M."/>
            <person name="Grundschober-Freimoser A."/>
            <person name="Friedli L."/>
            <person name="Gu Z."/>
            <person name="Guan P."/>
            <person name="Guigo R."/>
            <person name="Hillenmeyer M.E."/>
            <person name="Hladun S.L."/>
            <person name="Hogan J.R."/>
            <person name="Hong Y.S."/>
            <person name="Hoover J."/>
            <person name="Jaillon O."/>
            <person name="Ke Z."/>
            <person name="Kodira C."/>
            <person name="Kokoza E."/>
            <person name="Koutsos A."/>
            <person name="Letunic I."/>
            <person name="Levitsky A."/>
            <person name="Liang Y."/>
            <person name="Lin J.J."/>
            <person name="Lobo N.F."/>
            <person name="Lopez J.R."/>
            <person name="Malek J.A."/>
            <person name="McIntosh T.C."/>
            <person name="Meister S."/>
            <person name="Miller J."/>
            <person name="Mobarry C."/>
            <person name="Mongin E."/>
            <person name="Murphy S.D."/>
            <person name="O'Brochta D.A."/>
            <person name="Pfannkoch C."/>
            <person name="Qi R."/>
            <person name="Regier M.A."/>
            <person name="Remington K."/>
            <person name="Shao H."/>
            <person name="Sharakhova M.V."/>
            <person name="Sitter C.D."/>
            <person name="Shetty J."/>
            <person name="Smith T.J."/>
            <person name="Strong R."/>
            <person name="Sun J."/>
            <person name="Thomasova D."/>
            <person name="Ton L.Q."/>
            <person name="Topalis P."/>
            <person name="Tu Z."/>
            <person name="Unger M.F."/>
            <person name="Walenz B."/>
            <person name="Wang A."/>
            <person name="Wang J."/>
            <person name="Wang M."/>
            <person name="Wang X."/>
            <person name="Woodford K.J."/>
            <person name="Wortman J.R."/>
            <person name="Wu M."/>
            <person name="Yao A."/>
            <person name="Zdobnov E.M."/>
            <person name="Zhang H."/>
            <person name="Zhao Q."/>
            <person name="Zhao S."/>
            <person name="Zhu S.C."/>
            <person name="Zhimulev I."/>
            <person name="Coluzzi M."/>
            <person name="della Torre A."/>
            <person name="Roth C.W."/>
            <person name="Louis C."/>
            <person name="Kalush F."/>
            <person name="Mural R.J."/>
            <person name="Myers E.W."/>
            <person name="Adams M.D."/>
            <person name="Smith H.O."/>
            <person name="Broder S."/>
            <person name="Gardner M.J."/>
            <person name="Fraser C.M."/>
            <person name="Birney E."/>
            <person name="Bork P."/>
            <person name="Brey P.T."/>
            <person name="Venter J.C."/>
            <person name="Weissenbach J."/>
            <person name="Kafatos F.C."/>
            <person name="Collins F.H."/>
            <person name="Hoffman S.L."/>
        </authorList>
    </citation>
    <scope>NUCLEOTIDE SEQUENCE [LARGE SCALE GENOMIC DNA]</scope>
    <source>
        <strain evidence="5 7">PEST</strain>
    </source>
</reference>
<dbReference type="AlphaFoldDB" id="Q7QBT7"/>
<dbReference type="GO" id="GO:0005634">
    <property type="term" value="C:nucleus"/>
    <property type="evidence" value="ECO:0007669"/>
    <property type="project" value="UniProtKB-SubCell"/>
</dbReference>
<dbReference type="PANTHER" id="PTHR23110">
    <property type="entry name" value="BTB DOMAIN TRANSCRIPTION FACTOR"/>
    <property type="match status" value="1"/>
</dbReference>
<dbReference type="PANTHER" id="PTHR23110:SF108">
    <property type="entry name" value="LD19131P"/>
    <property type="match status" value="1"/>
</dbReference>
<feature type="compositionally biased region" description="Polar residues" evidence="3">
    <location>
        <begin position="179"/>
        <end position="197"/>
    </location>
</feature>
<reference evidence="6" key="6">
    <citation type="submission" date="2021-01" db="UniProtKB">
        <authorList>
            <consortium name="EnsemblMetazoa"/>
        </authorList>
    </citation>
    <scope>IDENTIFICATION</scope>
    <source>
        <strain evidence="6">PEST</strain>
    </source>
</reference>
<dbReference type="Gene3D" id="3.30.710.10">
    <property type="entry name" value="Potassium Channel Kv1.1, Chain A"/>
    <property type="match status" value="1"/>
</dbReference>
<protein>
    <submittedName>
        <fullName evidence="5">AGAP002303-PA</fullName>
    </submittedName>
    <submittedName>
        <fullName evidence="6">BTB domain-containing protein</fullName>
    </submittedName>
</protein>
<dbReference type="InterPro" id="IPR011333">
    <property type="entry name" value="SKP1/BTB/POZ_sf"/>
</dbReference>
<dbReference type="Pfam" id="PF00651">
    <property type="entry name" value="BTB"/>
    <property type="match status" value="1"/>
</dbReference>
<evidence type="ECO:0000313" key="6">
    <source>
        <dbReference type="EnsemblMetazoa" id="AGAP029581-PA"/>
    </source>
</evidence>
<feature type="region of interest" description="Disordered" evidence="3">
    <location>
        <begin position="414"/>
        <end position="466"/>
    </location>
</feature>